<evidence type="ECO:0000313" key="9">
    <source>
        <dbReference type="Proteomes" id="UP001265746"/>
    </source>
</evidence>
<evidence type="ECO:0000256" key="5">
    <source>
        <dbReference type="ARBA" id="ARBA00038359"/>
    </source>
</evidence>
<gene>
    <name evidence="8" type="ORF">N8I77_012439</name>
</gene>
<reference evidence="8" key="1">
    <citation type="submission" date="2023-06" db="EMBL/GenBank/DDBJ databases">
        <authorList>
            <person name="Noh H."/>
        </authorList>
    </citation>
    <scope>NUCLEOTIDE SEQUENCE</scope>
    <source>
        <strain evidence="8">DUCC20226</strain>
    </source>
</reference>
<dbReference type="EMBL" id="JAUJFL010000009">
    <property type="protein sequence ID" value="KAK2597668.1"/>
    <property type="molecule type" value="Genomic_DNA"/>
</dbReference>
<keyword evidence="4 6" id="KW-0472">Membrane</keyword>
<evidence type="ECO:0000313" key="8">
    <source>
        <dbReference type="EMBL" id="KAK2597668.1"/>
    </source>
</evidence>
<dbReference type="AlphaFoldDB" id="A0AAD9S2T5"/>
<evidence type="ECO:0000256" key="4">
    <source>
        <dbReference type="ARBA" id="ARBA00023136"/>
    </source>
</evidence>
<evidence type="ECO:0000256" key="1">
    <source>
        <dbReference type="ARBA" id="ARBA00004141"/>
    </source>
</evidence>
<feature type="transmembrane region" description="Helical" evidence="6">
    <location>
        <begin position="67"/>
        <end position="89"/>
    </location>
</feature>
<feature type="transmembrane region" description="Helical" evidence="6">
    <location>
        <begin position="145"/>
        <end position="162"/>
    </location>
</feature>
<dbReference type="Proteomes" id="UP001265746">
    <property type="component" value="Unassembled WGS sequence"/>
</dbReference>
<dbReference type="Pfam" id="PF20684">
    <property type="entry name" value="Fung_rhodopsin"/>
    <property type="match status" value="1"/>
</dbReference>
<dbReference type="InterPro" id="IPR052337">
    <property type="entry name" value="SAT4-like"/>
</dbReference>
<evidence type="ECO:0000256" key="3">
    <source>
        <dbReference type="ARBA" id="ARBA00022989"/>
    </source>
</evidence>
<keyword evidence="3 6" id="KW-1133">Transmembrane helix</keyword>
<proteinExistence type="inferred from homology"/>
<dbReference type="PANTHER" id="PTHR33048">
    <property type="entry name" value="PTH11-LIKE INTEGRAL MEMBRANE PROTEIN (AFU_ORTHOLOGUE AFUA_5G11245)"/>
    <property type="match status" value="1"/>
</dbReference>
<dbReference type="InterPro" id="IPR049326">
    <property type="entry name" value="Rhodopsin_dom_fungi"/>
</dbReference>
<feature type="domain" description="Rhodopsin" evidence="7">
    <location>
        <begin position="59"/>
        <end position="208"/>
    </location>
</feature>
<name>A0AAD9S2T5_PHOAM</name>
<comment type="subcellular location">
    <subcellularLocation>
        <location evidence="1">Membrane</location>
        <topology evidence="1">Multi-pass membrane protein</topology>
    </subcellularLocation>
</comment>
<dbReference type="PANTHER" id="PTHR33048:SF146">
    <property type="entry name" value="INTEGRAL MEMBRANE PROTEIN"/>
    <property type="match status" value="1"/>
</dbReference>
<keyword evidence="2 6" id="KW-0812">Transmembrane</keyword>
<evidence type="ECO:0000256" key="6">
    <source>
        <dbReference type="SAM" id="Phobius"/>
    </source>
</evidence>
<dbReference type="GO" id="GO:0016020">
    <property type="term" value="C:membrane"/>
    <property type="evidence" value="ECO:0007669"/>
    <property type="project" value="UniProtKB-SubCell"/>
</dbReference>
<organism evidence="8 9">
    <name type="scientific">Phomopsis amygdali</name>
    <name type="common">Fusicoccum amygdali</name>
    <dbReference type="NCBI Taxonomy" id="1214568"/>
    <lineage>
        <taxon>Eukaryota</taxon>
        <taxon>Fungi</taxon>
        <taxon>Dikarya</taxon>
        <taxon>Ascomycota</taxon>
        <taxon>Pezizomycotina</taxon>
        <taxon>Sordariomycetes</taxon>
        <taxon>Sordariomycetidae</taxon>
        <taxon>Diaporthales</taxon>
        <taxon>Diaporthaceae</taxon>
        <taxon>Diaporthe</taxon>
    </lineage>
</organism>
<evidence type="ECO:0000256" key="2">
    <source>
        <dbReference type="ARBA" id="ARBA00022692"/>
    </source>
</evidence>
<accession>A0AAD9S2T5</accession>
<evidence type="ECO:0000259" key="7">
    <source>
        <dbReference type="Pfam" id="PF20684"/>
    </source>
</evidence>
<feature type="transmembrane region" description="Helical" evidence="6">
    <location>
        <begin position="182"/>
        <end position="205"/>
    </location>
</feature>
<feature type="transmembrane region" description="Helical" evidence="6">
    <location>
        <begin position="21"/>
        <end position="43"/>
    </location>
</feature>
<comment type="caution">
    <text evidence="8">The sequence shown here is derived from an EMBL/GenBank/DDBJ whole genome shotgun (WGS) entry which is preliminary data.</text>
</comment>
<comment type="similarity">
    <text evidence="5">Belongs to the SAT4 family.</text>
</comment>
<sequence>MSAYKLTPAQEALDYDTRQPALWASLVAFVIINNLAIFARTWIKWVTKLNGKRITAEDIFLGKTMRVFWWVNLVYVILWWIGATGFYLFQCSPVQWYFIQYYARFGKPVPGGVKGQCKATKVLNVALPVVFSLVSDEGLCKKRKYGLLAVFGLGAIACMLELGRILDLLLDTDDKTDPSWGVAIFLILTAAIETAAVVCACLPVIGPQLIKGYKKLAGTRSDYPSYGNSSGPSADNKLVLLQNRRSESTQGGSNDDQIGLKGSFRGEDGIQLADFVARDENSYDEGDASNGPQWRSHAFVEDTRTWPVLPPPALGRVLVQADVEIESGPGSGVRLHSHLHKSNNHAFATTARF</sequence>
<keyword evidence="9" id="KW-1185">Reference proteome</keyword>
<protein>
    <recommendedName>
        <fullName evidence="7">Rhodopsin domain-containing protein</fullName>
    </recommendedName>
</protein>